<protein>
    <submittedName>
        <fullName evidence="11">Uncharacterized protein</fullName>
    </submittedName>
</protein>
<dbReference type="Proteomes" id="UP000078572">
    <property type="component" value="Chromosome 2"/>
</dbReference>
<evidence type="ECO:0000259" key="10">
    <source>
        <dbReference type="Pfam" id="PF02753"/>
    </source>
</evidence>
<evidence type="ECO:0000256" key="2">
    <source>
        <dbReference type="ARBA" id="ARBA00007399"/>
    </source>
</evidence>
<dbReference type="InterPro" id="IPR050643">
    <property type="entry name" value="Periplasmic_pilus_chap"/>
</dbReference>
<keyword evidence="3" id="KW-1029">Fimbrium biogenesis</keyword>
<dbReference type="InterPro" id="IPR016148">
    <property type="entry name" value="Pili_assmbl_chaperone_C"/>
</dbReference>
<dbReference type="InterPro" id="IPR013783">
    <property type="entry name" value="Ig-like_fold"/>
</dbReference>
<dbReference type="InterPro" id="IPR016147">
    <property type="entry name" value="Pili_assmbl_chaperone_N"/>
</dbReference>
<dbReference type="InterPro" id="IPR008962">
    <property type="entry name" value="PapD-like_sf"/>
</dbReference>
<comment type="subcellular location">
    <subcellularLocation>
        <location evidence="1 8">Periplasm</location>
    </subcellularLocation>
</comment>
<evidence type="ECO:0000256" key="5">
    <source>
        <dbReference type="ARBA" id="ARBA00022764"/>
    </source>
</evidence>
<keyword evidence="12" id="KW-1185">Reference proteome</keyword>
<dbReference type="PRINTS" id="PR00969">
    <property type="entry name" value="CHAPERONPILI"/>
</dbReference>
<keyword evidence="4" id="KW-0732">Signal</keyword>
<dbReference type="GO" id="GO:0071555">
    <property type="term" value="P:cell wall organization"/>
    <property type="evidence" value="ECO:0007669"/>
    <property type="project" value="InterPro"/>
</dbReference>
<dbReference type="GeneID" id="61528837"/>
<feature type="domain" description="Pili assembly chaperone C-terminal" evidence="10">
    <location>
        <begin position="184"/>
        <end position="246"/>
    </location>
</feature>
<dbReference type="SUPFAM" id="SSF49584">
    <property type="entry name" value="Periplasmic chaperone C-domain"/>
    <property type="match status" value="1"/>
</dbReference>
<dbReference type="InterPro" id="IPR036316">
    <property type="entry name" value="Pili_assmbl_chap_C_dom_sf"/>
</dbReference>
<keyword evidence="7" id="KW-0393">Immunoglobulin domain</keyword>
<gene>
    <name evidence="11" type="ORF">A9Y76_22615</name>
</gene>
<feature type="domain" description="Pili assembly chaperone N-terminal" evidence="9">
    <location>
        <begin position="28"/>
        <end position="156"/>
    </location>
</feature>
<dbReference type="EMBL" id="CP016023">
    <property type="protein sequence ID" value="ANJ75308.1"/>
    <property type="molecule type" value="Genomic_DNA"/>
</dbReference>
<dbReference type="InterPro" id="IPR018046">
    <property type="entry name" value="Pili_assmbl_chaperone_CS"/>
</dbReference>
<dbReference type="RefSeq" id="WP_064807811.1">
    <property type="nucleotide sequence ID" value="NZ_CP016023.1"/>
</dbReference>
<evidence type="ECO:0000256" key="6">
    <source>
        <dbReference type="ARBA" id="ARBA00023186"/>
    </source>
</evidence>
<evidence type="ECO:0000313" key="11">
    <source>
        <dbReference type="EMBL" id="ANJ75308.1"/>
    </source>
</evidence>
<organism evidence="11 12">
    <name type="scientific">Ralstonia insidiosa</name>
    <dbReference type="NCBI Taxonomy" id="190721"/>
    <lineage>
        <taxon>Bacteria</taxon>
        <taxon>Pseudomonadati</taxon>
        <taxon>Pseudomonadota</taxon>
        <taxon>Betaproteobacteria</taxon>
        <taxon>Burkholderiales</taxon>
        <taxon>Burkholderiaceae</taxon>
        <taxon>Ralstonia</taxon>
    </lineage>
</organism>
<evidence type="ECO:0000256" key="4">
    <source>
        <dbReference type="ARBA" id="ARBA00022729"/>
    </source>
</evidence>
<proteinExistence type="inferred from homology"/>
<evidence type="ECO:0000256" key="1">
    <source>
        <dbReference type="ARBA" id="ARBA00004418"/>
    </source>
</evidence>
<dbReference type="PANTHER" id="PTHR30251">
    <property type="entry name" value="PILUS ASSEMBLY CHAPERONE"/>
    <property type="match status" value="1"/>
</dbReference>
<evidence type="ECO:0000313" key="12">
    <source>
        <dbReference type="Proteomes" id="UP000078572"/>
    </source>
</evidence>
<dbReference type="InterPro" id="IPR001829">
    <property type="entry name" value="Pili_assmbl_chaperone_bac"/>
</dbReference>
<dbReference type="PANTHER" id="PTHR30251:SF2">
    <property type="entry name" value="FIMBRIAL CHAPERONE YADV-RELATED"/>
    <property type="match status" value="1"/>
</dbReference>
<evidence type="ECO:0000259" key="9">
    <source>
        <dbReference type="Pfam" id="PF00345"/>
    </source>
</evidence>
<dbReference type="GO" id="GO:0030288">
    <property type="term" value="C:outer membrane-bounded periplasmic space"/>
    <property type="evidence" value="ECO:0007669"/>
    <property type="project" value="InterPro"/>
</dbReference>
<dbReference type="SUPFAM" id="SSF49354">
    <property type="entry name" value="PapD-like"/>
    <property type="match status" value="1"/>
</dbReference>
<dbReference type="Pfam" id="PF02753">
    <property type="entry name" value="PapD_C"/>
    <property type="match status" value="1"/>
</dbReference>
<accession>A0A192A4M7</accession>
<evidence type="ECO:0000256" key="3">
    <source>
        <dbReference type="ARBA" id="ARBA00022558"/>
    </source>
</evidence>
<name>A0A192A4M7_9RALS</name>
<dbReference type="OrthoDB" id="9131059at2"/>
<keyword evidence="5" id="KW-0574">Periplasm</keyword>
<dbReference type="Gene3D" id="2.60.40.10">
    <property type="entry name" value="Immunoglobulins"/>
    <property type="match status" value="2"/>
</dbReference>
<keyword evidence="6 8" id="KW-0143">Chaperone</keyword>
<dbReference type="PROSITE" id="PS00635">
    <property type="entry name" value="PILI_CHAPERONE"/>
    <property type="match status" value="1"/>
</dbReference>
<sequence length="258" mass="27862">MKIKNHLIGACVLAPLALLASVAAQAEVIVHGTRVLFPGKEREVTVRIQNTGKRPALVQAWADDGTNEKSTPEMANAPFVLRPPMFRLDQGKSQVLRILSTAANLPKDRESLYWLNVLDIPPAPSSAKTEVDATPINYMQLSVRTRLKLIYRPEGLNAVDAAEAQEHLQWSVVSHGSGWALQANNPTPYYVNLSSVGLSANGQNYPYGDIGLVAPASVAVFPLKGLNHKPAAGDVQFQYVNDQGAVRAQSVPLAQAAR</sequence>
<reference evidence="12" key="1">
    <citation type="submission" date="2016-06" db="EMBL/GenBank/DDBJ databases">
        <authorList>
            <person name="Xu Y."/>
            <person name="Nagy A."/>
            <person name="Yan X."/>
            <person name="Kim S.W."/>
            <person name="Haley B."/>
            <person name="Liu N.T."/>
            <person name="Nou X."/>
        </authorList>
    </citation>
    <scope>NUCLEOTIDE SEQUENCE [LARGE SCALE GENOMIC DNA]</scope>
    <source>
        <strain evidence="12">ATCC 49129</strain>
    </source>
</reference>
<dbReference type="AlphaFoldDB" id="A0A192A4M7"/>
<comment type="similarity">
    <text evidence="2 8">Belongs to the periplasmic pilus chaperone family.</text>
</comment>
<dbReference type="Pfam" id="PF00345">
    <property type="entry name" value="PapD_N"/>
    <property type="match status" value="1"/>
</dbReference>
<evidence type="ECO:0000256" key="7">
    <source>
        <dbReference type="ARBA" id="ARBA00023319"/>
    </source>
</evidence>
<evidence type="ECO:0000256" key="8">
    <source>
        <dbReference type="RuleBase" id="RU003918"/>
    </source>
</evidence>